<dbReference type="GO" id="GO:0030295">
    <property type="term" value="F:protein kinase activator activity"/>
    <property type="evidence" value="ECO:0007669"/>
    <property type="project" value="UniProtKB-ARBA"/>
</dbReference>
<reference evidence="7 8" key="1">
    <citation type="journal article" date="2019" name="Sci. Rep.">
        <title>Comparative genomics of chytrid fungi reveal insights into the obligate biotrophic and pathogenic lifestyle of Synchytrium endobioticum.</title>
        <authorList>
            <person name="van de Vossenberg B.T.L.H."/>
            <person name="Warris S."/>
            <person name="Nguyen H.D.T."/>
            <person name="van Gent-Pelzer M.P.E."/>
            <person name="Joly D.L."/>
            <person name="van de Geest H.C."/>
            <person name="Bonants P.J.M."/>
            <person name="Smith D.S."/>
            <person name="Levesque C.A."/>
            <person name="van der Lee T.A.J."/>
        </authorList>
    </citation>
    <scope>NUCLEOTIDE SEQUENCE [LARGE SCALE GENOMIC DNA]</scope>
    <source>
        <strain evidence="7 8">CBS 809.83</strain>
    </source>
</reference>
<dbReference type="EMBL" id="QEAQ01000111">
    <property type="protein sequence ID" value="TPX55407.1"/>
    <property type="molecule type" value="Genomic_DNA"/>
</dbReference>
<dbReference type="InterPro" id="IPR057546">
    <property type="entry name" value="HEAT_GCN1"/>
</dbReference>
<dbReference type="InterPro" id="IPR021133">
    <property type="entry name" value="HEAT_type_2"/>
</dbReference>
<feature type="domain" description="TOG" evidence="6">
    <location>
        <begin position="1819"/>
        <end position="2073"/>
    </location>
</feature>
<dbReference type="InterPro" id="IPR056809">
    <property type="entry name" value="HEAT_GCN1_fung"/>
</dbReference>
<feature type="repeat" description="HEAT" evidence="4">
    <location>
        <begin position="2135"/>
        <end position="2172"/>
    </location>
</feature>
<comment type="caution">
    <text evidence="7">The sequence shown here is derived from an EMBL/GenBank/DDBJ whole genome shotgun (WGS) entry which is preliminary data.</text>
</comment>
<protein>
    <recommendedName>
        <fullName evidence="3">eIF-2-alpha kinase activator GCN1</fullName>
    </recommendedName>
</protein>
<organism evidence="7 8">
    <name type="scientific">Powellomyces hirtus</name>
    <dbReference type="NCBI Taxonomy" id="109895"/>
    <lineage>
        <taxon>Eukaryota</taxon>
        <taxon>Fungi</taxon>
        <taxon>Fungi incertae sedis</taxon>
        <taxon>Chytridiomycota</taxon>
        <taxon>Chytridiomycota incertae sedis</taxon>
        <taxon>Chytridiomycetes</taxon>
        <taxon>Spizellomycetales</taxon>
        <taxon>Powellomycetaceae</taxon>
        <taxon>Powellomyces</taxon>
    </lineage>
</organism>
<dbReference type="SUPFAM" id="SSF48371">
    <property type="entry name" value="ARM repeat"/>
    <property type="match status" value="3"/>
</dbReference>
<dbReference type="FunFam" id="1.25.10.10:FF:000090">
    <property type="entry name" value="eIF-2-alpha kinase activator GCN1"/>
    <property type="match status" value="1"/>
</dbReference>
<dbReference type="InterPro" id="IPR011989">
    <property type="entry name" value="ARM-like"/>
</dbReference>
<dbReference type="FunFam" id="1.25.10.10:FF:000096">
    <property type="entry name" value="eIF-2-alpha kinase activator gcn1"/>
    <property type="match status" value="1"/>
</dbReference>
<dbReference type="InterPro" id="IPR022716">
    <property type="entry name" value="Gcn1_N"/>
</dbReference>
<feature type="domain" description="TOG" evidence="6">
    <location>
        <begin position="1496"/>
        <end position="1730"/>
    </location>
</feature>
<dbReference type="PANTHER" id="PTHR23346:SF7">
    <property type="entry name" value="STALLED RIBOSOME SENSOR GCN1"/>
    <property type="match status" value="1"/>
</dbReference>
<feature type="compositionally biased region" description="Acidic residues" evidence="5">
    <location>
        <begin position="1189"/>
        <end position="1198"/>
    </location>
</feature>
<evidence type="ECO:0000313" key="8">
    <source>
        <dbReference type="Proteomes" id="UP000318582"/>
    </source>
</evidence>
<feature type="repeat" description="HEAT" evidence="4">
    <location>
        <begin position="1671"/>
        <end position="1709"/>
    </location>
</feature>
<dbReference type="Pfam" id="PF24987">
    <property type="entry name" value="HEAT_EF3_N"/>
    <property type="match status" value="2"/>
</dbReference>
<dbReference type="GO" id="GO:1904688">
    <property type="term" value="P:regulation of cytoplasmic translational initiation"/>
    <property type="evidence" value="ECO:0007669"/>
    <property type="project" value="UniProtKB-ARBA"/>
</dbReference>
<feature type="repeat" description="HEAT" evidence="4">
    <location>
        <begin position="1790"/>
        <end position="1828"/>
    </location>
</feature>
<dbReference type="InterPro" id="IPR034085">
    <property type="entry name" value="TOG"/>
</dbReference>
<evidence type="ECO:0000256" key="5">
    <source>
        <dbReference type="SAM" id="MobiDB-lite"/>
    </source>
</evidence>
<keyword evidence="2" id="KW-0677">Repeat</keyword>
<keyword evidence="8" id="KW-1185">Reference proteome</keyword>
<dbReference type="STRING" id="109895.A0A507DW41"/>
<dbReference type="Pfam" id="PF24993">
    <property type="entry name" value="GNC1_N"/>
    <property type="match status" value="1"/>
</dbReference>
<evidence type="ECO:0000256" key="3">
    <source>
        <dbReference type="ARBA" id="ARBA00072275"/>
    </source>
</evidence>
<accession>A0A507DW41</accession>
<dbReference type="GO" id="GO:0005829">
    <property type="term" value="C:cytosol"/>
    <property type="evidence" value="ECO:0007669"/>
    <property type="project" value="TreeGrafter"/>
</dbReference>
<name>A0A507DW41_9FUNG</name>
<dbReference type="Pfam" id="PF12074">
    <property type="entry name" value="Gcn1_N"/>
    <property type="match status" value="1"/>
</dbReference>
<feature type="compositionally biased region" description="Acidic residues" evidence="5">
    <location>
        <begin position="1"/>
        <end position="10"/>
    </location>
</feature>
<evidence type="ECO:0000313" key="7">
    <source>
        <dbReference type="EMBL" id="TPX55407.1"/>
    </source>
</evidence>
<dbReference type="Pfam" id="PF24916">
    <property type="entry name" value="HEAT_GCN1_fung"/>
    <property type="match status" value="1"/>
</dbReference>
<dbReference type="InterPro" id="IPR016024">
    <property type="entry name" value="ARM-type_fold"/>
</dbReference>
<dbReference type="Gene3D" id="1.25.10.10">
    <property type="entry name" value="Leucine-rich Repeat Variant"/>
    <property type="match status" value="7"/>
</dbReference>
<proteinExistence type="inferred from homology"/>
<evidence type="ECO:0000256" key="2">
    <source>
        <dbReference type="ARBA" id="ARBA00022737"/>
    </source>
</evidence>
<dbReference type="GO" id="GO:0034198">
    <property type="term" value="P:cellular response to amino acid starvation"/>
    <property type="evidence" value="ECO:0007669"/>
    <property type="project" value="TreeGrafter"/>
</dbReference>
<dbReference type="Pfam" id="PF23271">
    <property type="entry name" value="HEAT_GCN1"/>
    <property type="match status" value="1"/>
</dbReference>
<dbReference type="PROSITE" id="PS50077">
    <property type="entry name" value="HEAT_REPEAT"/>
    <property type="match status" value="3"/>
</dbReference>
<feature type="region of interest" description="Disordered" evidence="5">
    <location>
        <begin position="1189"/>
        <end position="1208"/>
    </location>
</feature>
<dbReference type="PANTHER" id="PTHR23346">
    <property type="entry name" value="TRANSLATIONAL ACTIVATOR GCN1-RELATED"/>
    <property type="match status" value="1"/>
</dbReference>
<dbReference type="Pfam" id="PF25801">
    <property type="entry name" value="HEAT_GCN1_C_2"/>
    <property type="match status" value="1"/>
</dbReference>
<evidence type="ECO:0000259" key="6">
    <source>
        <dbReference type="SMART" id="SM01349"/>
    </source>
</evidence>
<dbReference type="Proteomes" id="UP000318582">
    <property type="component" value="Unassembled WGS sequence"/>
</dbReference>
<comment type="similarity">
    <text evidence="1">Belongs to the GCN1 family.</text>
</comment>
<dbReference type="InterPro" id="IPR056810">
    <property type="entry name" value="GNC1-like_N"/>
</dbReference>
<evidence type="ECO:0000256" key="1">
    <source>
        <dbReference type="ARBA" id="ARBA00007366"/>
    </source>
</evidence>
<feature type="region of interest" description="Disordered" evidence="5">
    <location>
        <begin position="1"/>
        <end position="27"/>
    </location>
</feature>
<dbReference type="SMART" id="SM01349">
    <property type="entry name" value="TOG"/>
    <property type="match status" value="2"/>
</dbReference>
<sequence>MGKPVDDDELPTNQRLGGMGGDDEDDHMLSTLTTEQLDLPWNEFLPHVFVPGVGASSTNRRTAVLRGTSKKLGTEELADAQLPLMVQQLLFTLPRYHDLASRHAVHAVLEALYAKGSKAHGPVDAPFVKGTAKLIERELKGNMFVKPGSAANCQIKQPFNIFTLLTSYSYGWSPVTLFNFSSWTALLIRSCLSAKSTATVETFTASAAWKTLVALHTSLLDAMGASDGCKSDLLFRRAEAMTKRSVGIAGPEGVSIVLKTLLTPTFIEGNDGYKPCVFVGICLSTLTGTGGDEVFKRYQGDVMNVYLKAVMPSRTAVPTAHLSSLRPFFRKAIDLETFRKSVLPSSERLLLRSPEVVIKVLDYTLRCVEFDVSEIFREKFADNLLNNMRSTNQLVRQDASSLFATLCSKSEDEKESTKVAELLLKTITGKGPSVEQRQAYYTAISRLASLPQVSKKIVEGAAPLVTKESNEIGLQILLQAVAVHLRAYLSSPSPDVKVVAAAVAFVKAGVNDSKSATRRAFLMLVATAIKGDTAKVLGAGINDIDDAVRKVVDRVSAAGVAILDPKKETPALAEAFTAMRWIQEIDIDRGIDSSSTAFFGKLLSNKSFTLNGKFYGKLLHTAEEQILFVRVVLAFVEHDLWYTQIGATDNASDKKPLAAALVWGLVESRHYQVRQEAFAGVSRMMATGRPELLTRLVKLVRIGLGNLIVEGGHNARDPKGWIGKLSRSSDTIGHKVYAALCAVLPTIPEEHSDAAWKSAIEDGLMEVAVVACHPVVTEIMGDDVWIRLCFRAGTGPQIVGQKVSAYVQRWLIAGQGEDVSEGGTKDSVAESFRQATLATVALFTDIATEGVISEALPWCLKAMDNEAVQNLKPSDVDIWETPAGTLFFDPAAKKGGNVNDRPKTAEEKWELELKKELQKKGKAASGKADVKLTKAEKDAQQQQLAKEAEIRVKVDGLRQQLLVGLNVLQAIVDGVRRSVGEDAREAFGYWVGRIVRVLLHGVIARELVAVKNGVTTSGGAVLAGKQAVDVYCQLGEIAQTQLQALTRPPVLAMATLRAVGVVEGGQGVPNQFCKTGVTAYLTSVLGDIKEQYSSMDPLEPSAFSYVFPLLRAIVLREGRVGSLKDRDAADLTMAASDILLAHCGLASSPVVPRCGMVQSLLEMLEAYPRLRGAGREGLLTLAFAISTAEDEDDEDETDTEKGRSTADVGEGVSDVVKELLDGLLSPEEAVRESCLMALSHLTVPSEVSEIFDTRVWTARFDEHEAIKEQAKTLWHDWNGDDSLDIERIDSVISLVVHQVAAVRGSAGRAMCGVLTHHADSIGEKLEDLYAIYAKKVAIPEPEYDGYGMVIPESLNKPDEWEARAGVASALHSCVPILSDLNTLRKFFDFLIEGEALGDRNEAVRKAMLNAGLSAANESGKTYVRELLDVIDTYLSKPANASETHDRIREACVILLGTFAQHLEASDPMIPEVIAKLMDTLRTPSETVQMAVSECLPALVKVNKQDARRLVEVLLHQLYASPKYGERRGAAYGLAGVVKGCGISALKEYQIMSSLKDAVEDKKRVEKREGAVFAFETLSQTLGRLFEPFVIQILPLLLVCFGDNSREVREATEDACRVIMSKLSAHCVKLVLPSLLNGLEDRNWRTKTGSLDVLSSMAFLAPKQLSVSLPTVVPRICEVLADSHAKVQESAKQALNQFGNVIKNPEIQALVPVLLSALVDPNGKTGAALSALLDTAFVHYIDAPSLALLVPILQRGLRERSTDIKKRAAQIMGNMASLTDPKDLVPYLDSLMPELKEVLVDPVPEARATSAKAFGNMVAKLGEENFPGLVSELFGTLKSDTSGVDRIGAAQGLSEVLAGLGIERLEGLLPEILANADSAKIYVREGFMTLMIYLPVTFGDKFQPYLGSIIPPVLRGLADESEPVRDCSLKTGKMIIRNYATTAVDLLLPELESGLFDENWRIRQSSVQLMGDLLYRIAGVSGKVELETGEDEGLGTEHGRQALITTLGKQRFDKVLASLYVARADASATVRQTSLHVWKSIVSNTPRTLKEILPIMMDILVATLASESVDKRGSAARCLADLVRKLGESILGELLPILEKGLDSDRDEIRQGVCVAMTEIMHSAGKTQVQEFVVECVPLVRKALVDEEVEVREAAAHAFDMLHQHMGRQAIDEVLPSLLNTLKAGSNQSDRSSQYALEALKEIMAVRSNVVFPVLIPTLISRPMTAFNAQALASLITVAGPALNRRLEAIFPALMDAIEEGDAAAEEINETIKVLLLNVEGDDGVHTIMTLLTDAIENGGTEKKVVGCRCLQVFCENNKEDLESDYIGDWIEVLVGLLRGRDAEVVKSAWLALDALVKRIPKDDMERYVLTLRRALRDTEEGMDDSETLEGLSIPKGISPILPIFLQGLMYGSADCREQSALGLGDLVRRTTPEALKPYVTQITGPLIRVIGDRFPSGVKSSILMSLGHLLDRVAPMLKPFLPQLQRTFVKCLSEPSGMVRDRAARCLAALIPLQTRLDPLIVELAQGLRQAEDSGVRAAMWEAVYGLVKGVGGPGRDLNETSKKAIETLVTEGLSGSGEHDDGVRAGAAKVFGAYCKYVSADQSRPIIVSQILEAKGSPDWWRLAGAMMALHNTMNDAPTIIHELGLSKEVAQLVADALRHEKPQVVEEAVTAAGRLLALPAYIDAGVAEQLIPALVDVLPAGTASNEARREAEVVIKSVAKNSHSTLEPHLPTVVPALMLCIRDRNTPVKLAAERTLLHVFQINKPNASGAQVLQTYLGGLSDAATARNIGDYARRVLSKLSAEDSDNEDAGDVVVY</sequence>
<dbReference type="Pfam" id="PF24984">
    <property type="entry name" value="HEAT_EF3_GNC1"/>
    <property type="match status" value="1"/>
</dbReference>
<evidence type="ECO:0000256" key="4">
    <source>
        <dbReference type="PROSITE-ProRule" id="PRU00103"/>
    </source>
</evidence>
<gene>
    <name evidence="7" type="ORF">PhCBS80983_g05338</name>
</gene>